<accession>A0A227NBH7</accession>
<dbReference type="EMBL" id="MUGS01000138">
    <property type="protein sequence ID" value="OXE94962.1"/>
    <property type="molecule type" value="Genomic_DNA"/>
</dbReference>
<reference evidence="1 2" key="1">
    <citation type="submission" date="2016-11" db="EMBL/GenBank/DDBJ databases">
        <title>Whole genomes of Flavobacteriaceae.</title>
        <authorList>
            <person name="Stine C."/>
            <person name="Li C."/>
            <person name="Tadesse D."/>
        </authorList>
    </citation>
    <scope>NUCLEOTIDE SEQUENCE [LARGE SCALE GENOMIC DNA]</scope>
    <source>
        <strain evidence="1 2">DSM 24704</strain>
    </source>
</reference>
<name>A0A227NBH7_9FLAO</name>
<keyword evidence="2" id="KW-1185">Reference proteome</keyword>
<dbReference type="AlphaFoldDB" id="A0A227NBH7"/>
<gene>
    <name evidence="1" type="ORF">B0A64_24830</name>
</gene>
<feature type="non-terminal residue" evidence="1">
    <location>
        <position position="184"/>
    </location>
</feature>
<evidence type="ECO:0000313" key="2">
    <source>
        <dbReference type="Proteomes" id="UP000214684"/>
    </source>
</evidence>
<dbReference type="RefSeq" id="WP_165769886.1">
    <property type="nucleotide sequence ID" value="NZ_MUGS01000138.1"/>
</dbReference>
<organism evidence="1 2">
    <name type="scientific">Flavobacterium araucananum</name>
    <dbReference type="NCBI Taxonomy" id="946678"/>
    <lineage>
        <taxon>Bacteria</taxon>
        <taxon>Pseudomonadati</taxon>
        <taxon>Bacteroidota</taxon>
        <taxon>Flavobacteriia</taxon>
        <taxon>Flavobacteriales</taxon>
        <taxon>Flavobacteriaceae</taxon>
        <taxon>Flavobacterium</taxon>
    </lineage>
</organism>
<feature type="non-terminal residue" evidence="1">
    <location>
        <position position="1"/>
    </location>
</feature>
<protein>
    <submittedName>
        <fullName evidence="1">Uncharacterized protein</fullName>
    </submittedName>
</protein>
<proteinExistence type="predicted"/>
<evidence type="ECO:0000313" key="1">
    <source>
        <dbReference type="EMBL" id="OXE94962.1"/>
    </source>
</evidence>
<dbReference type="Proteomes" id="UP000214684">
    <property type="component" value="Unassembled WGS sequence"/>
</dbReference>
<sequence>LPIIVTIILKKNCGYSGDAVEKTSKKITDCYPDLIFRFINAFRASQGFKEGFPYLMRHCTVAELVYYQSDNKVFYPLNGDAKELLQWTKFSFDDKMEDTISHFYTASAHMKNDNNKEAGYFMCTAIWNLYGCYLWFLVGELEEDMGMPSLLYDYKTVAKFIPYLKEILDYDIPEDKEIIDQLSS</sequence>
<comment type="caution">
    <text evidence="1">The sequence shown here is derived from an EMBL/GenBank/DDBJ whole genome shotgun (WGS) entry which is preliminary data.</text>
</comment>